<evidence type="ECO:0000313" key="2">
    <source>
        <dbReference type="Proteomes" id="UP000521943"/>
    </source>
</evidence>
<dbReference type="EMBL" id="JACGCI010000054">
    <property type="protein sequence ID" value="KAF6750835.1"/>
    <property type="molecule type" value="Genomic_DNA"/>
</dbReference>
<feature type="non-terminal residue" evidence="1">
    <location>
        <position position="244"/>
    </location>
</feature>
<sequence length="244" mass="27928">ATSDDDPEKVHNWRTYTMPCDSLTIPARFIEPLDPEVHTGPKPFYLFKTPFLIAQTSLLIQRLSSSDLVLLPKLKRTLDYPYREEWGELLILHLVYSSCHPRHVSTLDMSAPRIIEHVGAHILFDSTVSRTDEPCGLCSLPAKQCRYIVVKGQGSKVSKHVNWKRTTGCARPVNFSYKRTLEYSDNSPCTNVPLVCPLCEADEPAIWCYNFRFHLEQKHLSEAVARYKSQWDLSSDEMAGMQQI</sequence>
<accession>A0A8H6HQF0</accession>
<dbReference type="AlphaFoldDB" id="A0A8H6HQF0"/>
<organism evidence="1 2">
    <name type="scientific">Ephemerocybe angulata</name>
    <dbReference type="NCBI Taxonomy" id="980116"/>
    <lineage>
        <taxon>Eukaryota</taxon>
        <taxon>Fungi</taxon>
        <taxon>Dikarya</taxon>
        <taxon>Basidiomycota</taxon>
        <taxon>Agaricomycotina</taxon>
        <taxon>Agaricomycetes</taxon>
        <taxon>Agaricomycetidae</taxon>
        <taxon>Agaricales</taxon>
        <taxon>Agaricineae</taxon>
        <taxon>Psathyrellaceae</taxon>
        <taxon>Ephemerocybe</taxon>
    </lineage>
</organism>
<comment type="caution">
    <text evidence="1">The sequence shown here is derived from an EMBL/GenBank/DDBJ whole genome shotgun (WGS) entry which is preliminary data.</text>
</comment>
<keyword evidence="2" id="KW-1185">Reference proteome</keyword>
<dbReference type="OrthoDB" id="2953545at2759"/>
<dbReference type="Proteomes" id="UP000521943">
    <property type="component" value="Unassembled WGS sequence"/>
</dbReference>
<name>A0A8H6HQF0_9AGAR</name>
<gene>
    <name evidence="1" type="ORF">DFP72DRAFT_817188</name>
</gene>
<evidence type="ECO:0000313" key="1">
    <source>
        <dbReference type="EMBL" id="KAF6750835.1"/>
    </source>
</evidence>
<protein>
    <submittedName>
        <fullName evidence="1">Uncharacterized protein</fullName>
    </submittedName>
</protein>
<reference evidence="1 2" key="1">
    <citation type="submission" date="2020-07" db="EMBL/GenBank/DDBJ databases">
        <title>Comparative genomics of pyrophilous fungi reveals a link between fire events and developmental genes.</title>
        <authorList>
            <consortium name="DOE Joint Genome Institute"/>
            <person name="Steindorff A.S."/>
            <person name="Carver A."/>
            <person name="Calhoun S."/>
            <person name="Stillman K."/>
            <person name="Liu H."/>
            <person name="Lipzen A."/>
            <person name="Pangilinan J."/>
            <person name="Labutti K."/>
            <person name="Bruns T.D."/>
            <person name="Grigoriev I.V."/>
        </authorList>
    </citation>
    <scope>NUCLEOTIDE SEQUENCE [LARGE SCALE GENOMIC DNA]</scope>
    <source>
        <strain evidence="1 2">CBS 144469</strain>
    </source>
</reference>
<proteinExistence type="predicted"/>